<dbReference type="InterPro" id="IPR016162">
    <property type="entry name" value="Ald_DH_N"/>
</dbReference>
<gene>
    <name evidence="3" type="ORF">METZ01_LOCUS360829</name>
</gene>
<evidence type="ECO:0000313" key="3">
    <source>
        <dbReference type="EMBL" id="SVD07975.1"/>
    </source>
</evidence>
<dbReference type="Pfam" id="PF00171">
    <property type="entry name" value="Aldedh"/>
    <property type="match status" value="1"/>
</dbReference>
<dbReference type="EMBL" id="UINC01128307">
    <property type="protein sequence ID" value="SVD07975.1"/>
    <property type="molecule type" value="Genomic_DNA"/>
</dbReference>
<dbReference type="Gene3D" id="3.40.309.10">
    <property type="entry name" value="Aldehyde Dehydrogenase, Chain A, domain 2"/>
    <property type="match status" value="1"/>
</dbReference>
<evidence type="ECO:0000256" key="1">
    <source>
        <dbReference type="ARBA" id="ARBA00023002"/>
    </source>
</evidence>
<feature type="non-terminal residue" evidence="3">
    <location>
        <position position="1"/>
    </location>
</feature>
<evidence type="ECO:0000259" key="2">
    <source>
        <dbReference type="Pfam" id="PF00171"/>
    </source>
</evidence>
<dbReference type="AlphaFoldDB" id="A0A382SES9"/>
<dbReference type="PROSITE" id="PS00070">
    <property type="entry name" value="ALDEHYDE_DEHYDR_CYS"/>
    <property type="match status" value="1"/>
</dbReference>
<dbReference type="SUPFAM" id="SSF53720">
    <property type="entry name" value="ALDH-like"/>
    <property type="match status" value="1"/>
</dbReference>
<protein>
    <recommendedName>
        <fullName evidence="2">Aldehyde dehydrogenase domain-containing protein</fullName>
    </recommendedName>
</protein>
<dbReference type="InterPro" id="IPR016163">
    <property type="entry name" value="Ald_DH_C"/>
</dbReference>
<organism evidence="3">
    <name type="scientific">marine metagenome</name>
    <dbReference type="NCBI Taxonomy" id="408172"/>
    <lineage>
        <taxon>unclassified sequences</taxon>
        <taxon>metagenomes</taxon>
        <taxon>ecological metagenomes</taxon>
    </lineage>
</organism>
<dbReference type="Gene3D" id="3.40.605.10">
    <property type="entry name" value="Aldehyde Dehydrogenase, Chain A, domain 1"/>
    <property type="match status" value="1"/>
</dbReference>
<dbReference type="InterPro" id="IPR016160">
    <property type="entry name" value="Ald_DH_CS_CYS"/>
</dbReference>
<feature type="domain" description="Aldehyde dehydrogenase" evidence="2">
    <location>
        <begin position="1"/>
        <end position="292"/>
    </location>
</feature>
<dbReference type="InterPro" id="IPR016161">
    <property type="entry name" value="Ald_DH/histidinol_DH"/>
</dbReference>
<accession>A0A382SES9</accession>
<dbReference type="GO" id="GO:0016620">
    <property type="term" value="F:oxidoreductase activity, acting on the aldehyde or oxo group of donors, NAD or NADP as acceptor"/>
    <property type="evidence" value="ECO:0007669"/>
    <property type="project" value="InterPro"/>
</dbReference>
<dbReference type="PANTHER" id="PTHR11699">
    <property type="entry name" value="ALDEHYDE DEHYDROGENASE-RELATED"/>
    <property type="match status" value="1"/>
</dbReference>
<sequence length="296" mass="32148">VEVFEEAGLPRGVLNVVTGSSSDIGRHFVENEMIKGISFTGSTEVGTEINKMASKSLSKVQCEMGGKNAVIVMDDGDLEKAQESILQGAFGSSGQRCTATSRAIIHEDVFDNFVKELVSATNEICIGDGLIRESDMSCLASKQQLNQIQEYVEIGLTEGATLLTGGKQIIEKGYADGYFFQPTIFKDVATNMRIAKEEIFGPVLTLFKCQNIDEAITISNDCEFGLSSSIYTENIHKAFTYIEQIETGIIHVNSPTLGGEVHMPFGGIKSSGIGNREQGLEAIEFFTEIVSVYISH</sequence>
<reference evidence="3" key="1">
    <citation type="submission" date="2018-05" db="EMBL/GenBank/DDBJ databases">
        <authorList>
            <person name="Lanie J.A."/>
            <person name="Ng W.-L."/>
            <person name="Kazmierczak K.M."/>
            <person name="Andrzejewski T.M."/>
            <person name="Davidsen T.M."/>
            <person name="Wayne K.J."/>
            <person name="Tettelin H."/>
            <person name="Glass J.I."/>
            <person name="Rusch D."/>
            <person name="Podicherti R."/>
            <person name="Tsui H.-C.T."/>
            <person name="Winkler M.E."/>
        </authorList>
    </citation>
    <scope>NUCLEOTIDE SEQUENCE</scope>
</reference>
<keyword evidence="1" id="KW-0560">Oxidoreductase</keyword>
<proteinExistence type="predicted"/>
<name>A0A382SES9_9ZZZZ</name>
<dbReference type="InterPro" id="IPR015590">
    <property type="entry name" value="Aldehyde_DH_dom"/>
</dbReference>
<dbReference type="FunFam" id="3.40.309.10:FF:000009">
    <property type="entry name" value="Aldehyde dehydrogenase A"/>
    <property type="match status" value="1"/>
</dbReference>